<feature type="compositionally biased region" description="Basic residues" evidence="1">
    <location>
        <begin position="95"/>
        <end position="104"/>
    </location>
</feature>
<organism evidence="2 3">
    <name type="scientific">Melipona bicolor</name>
    <dbReference type="NCBI Taxonomy" id="60889"/>
    <lineage>
        <taxon>Eukaryota</taxon>
        <taxon>Metazoa</taxon>
        <taxon>Ecdysozoa</taxon>
        <taxon>Arthropoda</taxon>
        <taxon>Hexapoda</taxon>
        <taxon>Insecta</taxon>
        <taxon>Pterygota</taxon>
        <taxon>Neoptera</taxon>
        <taxon>Endopterygota</taxon>
        <taxon>Hymenoptera</taxon>
        <taxon>Apocrita</taxon>
        <taxon>Aculeata</taxon>
        <taxon>Apoidea</taxon>
        <taxon>Anthophila</taxon>
        <taxon>Apidae</taxon>
        <taxon>Melipona</taxon>
    </lineage>
</organism>
<dbReference type="Proteomes" id="UP001177670">
    <property type="component" value="Unassembled WGS sequence"/>
</dbReference>
<evidence type="ECO:0000313" key="2">
    <source>
        <dbReference type="EMBL" id="KAK1127713.1"/>
    </source>
</evidence>
<feature type="compositionally biased region" description="Acidic residues" evidence="1">
    <location>
        <begin position="64"/>
        <end position="75"/>
    </location>
</feature>
<evidence type="ECO:0000313" key="3">
    <source>
        <dbReference type="Proteomes" id="UP001177670"/>
    </source>
</evidence>
<evidence type="ECO:0000256" key="1">
    <source>
        <dbReference type="SAM" id="MobiDB-lite"/>
    </source>
</evidence>
<feature type="region of interest" description="Disordered" evidence="1">
    <location>
        <begin position="37"/>
        <end position="104"/>
    </location>
</feature>
<comment type="caution">
    <text evidence="2">The sequence shown here is derived from an EMBL/GenBank/DDBJ whole genome shotgun (WGS) entry which is preliminary data.</text>
</comment>
<dbReference type="AlphaFoldDB" id="A0AA40FYI9"/>
<sequence length="104" mass="11371">MEGGRLEAGQRTQRNRQIGRTNWMLFASYRSKCGDWACESGDQGGGGSGRQTKPATLSRGILEHEDEDEDIDTEDGATPTTTSSGLFPLSSRRVSQQKHPSRSV</sequence>
<reference evidence="2" key="1">
    <citation type="submission" date="2021-10" db="EMBL/GenBank/DDBJ databases">
        <title>Melipona bicolor Genome sequencing and assembly.</title>
        <authorList>
            <person name="Araujo N.S."/>
            <person name="Arias M.C."/>
        </authorList>
    </citation>
    <scope>NUCLEOTIDE SEQUENCE</scope>
    <source>
        <strain evidence="2">USP_2M_L1-L4_2017</strain>
        <tissue evidence="2">Whole body</tissue>
    </source>
</reference>
<feature type="compositionally biased region" description="Polar residues" evidence="1">
    <location>
        <begin position="10"/>
        <end position="20"/>
    </location>
</feature>
<keyword evidence="3" id="KW-1185">Reference proteome</keyword>
<dbReference type="EMBL" id="JAHYIQ010000011">
    <property type="protein sequence ID" value="KAK1127713.1"/>
    <property type="molecule type" value="Genomic_DNA"/>
</dbReference>
<gene>
    <name evidence="2" type="ORF">K0M31_003206</name>
</gene>
<feature type="region of interest" description="Disordered" evidence="1">
    <location>
        <begin position="1"/>
        <end position="20"/>
    </location>
</feature>
<name>A0AA40FYI9_9HYME</name>
<accession>A0AA40FYI9</accession>
<proteinExistence type="predicted"/>
<protein>
    <submittedName>
        <fullName evidence="2">Uncharacterized protein</fullName>
    </submittedName>
</protein>